<sequence length="24" mass="2754">MDLGDAFQWATLEAKRLRGEGLLY</sequence>
<proteinExistence type="predicted"/>
<reference evidence="1" key="1">
    <citation type="journal article" date="2023" name="Mol. Ecol. Resour.">
        <title>Chromosome-level genome assembly of a triploid poplar Populus alba 'Berolinensis'.</title>
        <authorList>
            <person name="Chen S."/>
            <person name="Yu Y."/>
            <person name="Wang X."/>
            <person name="Wang S."/>
            <person name="Zhang T."/>
            <person name="Zhou Y."/>
            <person name="He R."/>
            <person name="Meng N."/>
            <person name="Wang Y."/>
            <person name="Liu W."/>
            <person name="Liu Z."/>
            <person name="Liu J."/>
            <person name="Guo Q."/>
            <person name="Huang H."/>
            <person name="Sederoff R.R."/>
            <person name="Wang G."/>
            <person name="Qu G."/>
            <person name="Chen S."/>
        </authorList>
    </citation>
    <scope>NUCLEOTIDE SEQUENCE</scope>
    <source>
        <strain evidence="1">SC-2020</strain>
    </source>
</reference>
<gene>
    <name evidence="1" type="ORF">NC653_030410</name>
</gene>
<dbReference type="AlphaFoldDB" id="A0AAD6Q1G8"/>
<accession>A0AAD6Q1G8</accession>
<organism evidence="1 2">
    <name type="scientific">Populus alba x Populus x berolinensis</name>
    <dbReference type="NCBI Taxonomy" id="444605"/>
    <lineage>
        <taxon>Eukaryota</taxon>
        <taxon>Viridiplantae</taxon>
        <taxon>Streptophyta</taxon>
        <taxon>Embryophyta</taxon>
        <taxon>Tracheophyta</taxon>
        <taxon>Spermatophyta</taxon>
        <taxon>Magnoliopsida</taxon>
        <taxon>eudicotyledons</taxon>
        <taxon>Gunneridae</taxon>
        <taxon>Pentapetalae</taxon>
        <taxon>rosids</taxon>
        <taxon>fabids</taxon>
        <taxon>Malpighiales</taxon>
        <taxon>Salicaceae</taxon>
        <taxon>Saliceae</taxon>
        <taxon>Populus</taxon>
    </lineage>
</organism>
<name>A0AAD6Q1G8_9ROSI</name>
<comment type="caution">
    <text evidence="1">The sequence shown here is derived from an EMBL/GenBank/DDBJ whole genome shotgun (WGS) entry which is preliminary data.</text>
</comment>
<evidence type="ECO:0000313" key="2">
    <source>
        <dbReference type="Proteomes" id="UP001164929"/>
    </source>
</evidence>
<protein>
    <submittedName>
        <fullName evidence="1">Uncharacterized protein</fullName>
    </submittedName>
</protein>
<dbReference type="Proteomes" id="UP001164929">
    <property type="component" value="Chromosome 13"/>
</dbReference>
<dbReference type="EMBL" id="JAQIZT010000013">
    <property type="protein sequence ID" value="KAJ6974300.1"/>
    <property type="molecule type" value="Genomic_DNA"/>
</dbReference>
<evidence type="ECO:0000313" key="1">
    <source>
        <dbReference type="EMBL" id="KAJ6974300.1"/>
    </source>
</evidence>
<keyword evidence="2" id="KW-1185">Reference proteome</keyword>